<dbReference type="InterPro" id="IPR051277">
    <property type="entry name" value="SEZ6_CSMD_C4BPB_Regulators"/>
</dbReference>
<dbReference type="InterPro" id="IPR018378">
    <property type="entry name" value="C-type_lectin_CS"/>
</dbReference>
<feature type="domain" description="Sushi" evidence="6">
    <location>
        <begin position="75"/>
        <end position="140"/>
    </location>
</feature>
<dbReference type="Gene3D" id="3.10.100.10">
    <property type="entry name" value="Mannose-Binding Protein A, subunit A"/>
    <property type="match status" value="2"/>
</dbReference>
<dbReference type="InterPro" id="IPR001304">
    <property type="entry name" value="C-type_lectin-like"/>
</dbReference>
<comment type="caution">
    <text evidence="7">The sequence shown here is derived from an EMBL/GenBank/DDBJ whole genome shotgun (WGS) entry which is preliminary data.</text>
</comment>
<keyword evidence="7" id="KW-0675">Receptor</keyword>
<dbReference type="InterPro" id="IPR035976">
    <property type="entry name" value="Sushi/SCR/CCP_sf"/>
</dbReference>
<protein>
    <submittedName>
        <fullName evidence="7">Macrophage mannose receptor 1</fullName>
    </submittedName>
</protein>
<proteinExistence type="predicted"/>
<dbReference type="PROSITE" id="PS50923">
    <property type="entry name" value="SUSHI"/>
    <property type="match status" value="4"/>
</dbReference>
<feature type="domain" description="Sushi" evidence="6">
    <location>
        <begin position="417"/>
        <end position="478"/>
    </location>
</feature>
<accession>A0A9Q1H514</accession>
<dbReference type="Proteomes" id="UP001152320">
    <property type="component" value="Chromosome 11"/>
</dbReference>
<keyword evidence="8" id="KW-1185">Reference proteome</keyword>
<dbReference type="OrthoDB" id="547680at2759"/>
<dbReference type="Pfam" id="PF00059">
    <property type="entry name" value="Lectin_C"/>
    <property type="match status" value="2"/>
</dbReference>
<dbReference type="InterPro" id="IPR000436">
    <property type="entry name" value="Sushi_SCR_CCP_dom"/>
</dbReference>
<keyword evidence="2" id="KW-0677">Repeat</keyword>
<dbReference type="CDD" id="cd00037">
    <property type="entry name" value="CLECT"/>
    <property type="match status" value="2"/>
</dbReference>
<evidence type="ECO:0000259" key="6">
    <source>
        <dbReference type="PROSITE" id="PS50923"/>
    </source>
</evidence>
<dbReference type="PANTHER" id="PTHR45656">
    <property type="entry name" value="PROTEIN CBR-CLEC-78"/>
    <property type="match status" value="1"/>
</dbReference>
<evidence type="ECO:0000256" key="1">
    <source>
        <dbReference type="ARBA" id="ARBA00022729"/>
    </source>
</evidence>
<keyword evidence="1" id="KW-0732">Signal</keyword>
<keyword evidence="4" id="KW-0768">Sushi</keyword>
<feature type="domain" description="C-type lectin" evidence="5">
    <location>
        <begin position="154"/>
        <end position="261"/>
    </location>
</feature>
<keyword evidence="3" id="KW-1015">Disulfide bond</keyword>
<dbReference type="SUPFAM" id="SSF56436">
    <property type="entry name" value="C-type lectin-like"/>
    <property type="match status" value="2"/>
</dbReference>
<evidence type="ECO:0000313" key="7">
    <source>
        <dbReference type="EMBL" id="KAJ8033088.1"/>
    </source>
</evidence>
<comment type="caution">
    <text evidence="4">Lacks conserved residue(s) required for the propagation of feature annotation.</text>
</comment>
<reference evidence="7" key="1">
    <citation type="submission" date="2021-10" db="EMBL/GenBank/DDBJ databases">
        <title>Tropical sea cucumber genome reveals ecological adaptation and Cuvierian tubules defense mechanism.</title>
        <authorList>
            <person name="Chen T."/>
        </authorList>
    </citation>
    <scope>NUCLEOTIDE SEQUENCE</scope>
    <source>
        <strain evidence="7">Nanhai2018</strain>
        <tissue evidence="7">Muscle</tissue>
    </source>
</reference>
<dbReference type="SMART" id="SM00034">
    <property type="entry name" value="CLECT"/>
    <property type="match status" value="2"/>
</dbReference>
<dbReference type="Pfam" id="PF00084">
    <property type="entry name" value="Sushi"/>
    <property type="match status" value="4"/>
</dbReference>
<sequence>MLGCCLISETDAYCETPPTFLNAYVQWGLGSAVESSVIYSCNDGYEMSGPADHVVLSCNQEEEWTGPDIDCTEKISCSLPPSPAFGSYTLTESGLVFQSSVSFHCQAGYTLDGPENITCTASGEWNKAEGEEYVEPICKRSCTQENYRYQFHECYERMDRTGNWDFANTSCGNEGGQLAIMKDSTRQSFIENILKDDTTHIYWIGGYELDRDWKYPSDGQYATYFNWAPTEPNSSDERCVYLSNVNGPENSLKWNDEYCSKSIVDTDPKVPIYCICETDGNCSSLSTAYNKYQYEYRCLSFLNDAKRNQSSSKIKCSNDLRGKLVEIKSQDMQDFIENVINSNGYETANWWIGLEEGFNRTWSWVDGERIESFFWAEGEPSNSNENCLDILTDKEYKWNDDGCSNTNRKYICQHGEPKCGNPGIPFHGNMTIVKESYSVGDTVYFSCNDGYVLSNRLMERLTCQNDSTWSGPVPSCQKINCSDPVPDIPNATSTPVSTVYRGISVYKCLDGNYSLNGYPVSVCQEDGTWSSPNFTCTGKITEHASISFPFTLPFSSSSGDSKEVR</sequence>
<feature type="domain" description="C-type lectin" evidence="5">
    <location>
        <begin position="294"/>
        <end position="404"/>
    </location>
</feature>
<evidence type="ECO:0000256" key="2">
    <source>
        <dbReference type="ARBA" id="ARBA00022737"/>
    </source>
</evidence>
<dbReference type="PROSITE" id="PS50041">
    <property type="entry name" value="C_TYPE_LECTIN_2"/>
    <property type="match status" value="2"/>
</dbReference>
<feature type="domain" description="Sushi" evidence="6">
    <location>
        <begin position="479"/>
        <end position="538"/>
    </location>
</feature>
<dbReference type="PROSITE" id="PS00615">
    <property type="entry name" value="C_TYPE_LECTIN_1"/>
    <property type="match status" value="1"/>
</dbReference>
<dbReference type="Gene3D" id="2.10.70.10">
    <property type="entry name" value="Complement Module, domain 1"/>
    <property type="match status" value="4"/>
</dbReference>
<dbReference type="SMART" id="SM00032">
    <property type="entry name" value="CCP"/>
    <property type="match status" value="4"/>
</dbReference>
<dbReference type="InterPro" id="IPR016187">
    <property type="entry name" value="CTDL_fold"/>
</dbReference>
<name>A0A9Q1H514_HOLLE</name>
<dbReference type="AlphaFoldDB" id="A0A9Q1H514"/>
<dbReference type="EMBL" id="JAIZAY010000011">
    <property type="protein sequence ID" value="KAJ8033088.1"/>
    <property type="molecule type" value="Genomic_DNA"/>
</dbReference>
<dbReference type="CDD" id="cd00033">
    <property type="entry name" value="CCP"/>
    <property type="match status" value="4"/>
</dbReference>
<evidence type="ECO:0000256" key="4">
    <source>
        <dbReference type="PROSITE-ProRule" id="PRU00302"/>
    </source>
</evidence>
<evidence type="ECO:0000259" key="5">
    <source>
        <dbReference type="PROSITE" id="PS50041"/>
    </source>
</evidence>
<dbReference type="InterPro" id="IPR016186">
    <property type="entry name" value="C-type_lectin-like/link_sf"/>
</dbReference>
<evidence type="ECO:0000313" key="8">
    <source>
        <dbReference type="Proteomes" id="UP001152320"/>
    </source>
</evidence>
<evidence type="ECO:0000256" key="3">
    <source>
        <dbReference type="ARBA" id="ARBA00023157"/>
    </source>
</evidence>
<dbReference type="SUPFAM" id="SSF57535">
    <property type="entry name" value="Complement control module/SCR domain"/>
    <property type="match status" value="4"/>
</dbReference>
<organism evidence="7 8">
    <name type="scientific">Holothuria leucospilota</name>
    <name type="common">Black long sea cucumber</name>
    <name type="synonym">Mertensiothuria leucospilota</name>
    <dbReference type="NCBI Taxonomy" id="206669"/>
    <lineage>
        <taxon>Eukaryota</taxon>
        <taxon>Metazoa</taxon>
        <taxon>Echinodermata</taxon>
        <taxon>Eleutherozoa</taxon>
        <taxon>Echinozoa</taxon>
        <taxon>Holothuroidea</taxon>
        <taxon>Aspidochirotacea</taxon>
        <taxon>Aspidochirotida</taxon>
        <taxon>Holothuriidae</taxon>
        <taxon>Holothuria</taxon>
    </lineage>
</organism>
<gene>
    <name evidence="7" type="ORF">HOLleu_23222</name>
</gene>
<feature type="domain" description="Sushi" evidence="6">
    <location>
        <begin position="12"/>
        <end position="73"/>
    </location>
</feature>
<dbReference type="PANTHER" id="PTHR45656:SF4">
    <property type="entry name" value="PROTEIN CBR-CLEC-78"/>
    <property type="match status" value="1"/>
</dbReference>